<dbReference type="SMART" id="SM00065">
    <property type="entry name" value="GAF"/>
    <property type="match status" value="1"/>
</dbReference>
<dbReference type="SUPFAM" id="SSF81606">
    <property type="entry name" value="PP2C-like"/>
    <property type="match status" value="1"/>
</dbReference>
<dbReference type="OrthoDB" id="247273at2"/>
<keyword evidence="1 3" id="KW-0378">Hydrolase</keyword>
<sequence>MSTLVLLDQNGTAVPYELNVDEMVIGRHPECQIHLDSNMVSRRHARVLVGTESIVIEDMGSGNGTFVNGKKIEEPTPLNNGDRVKLGPVLMRYDDGSGMPGGGVAGSTLSFGSDFNVDFASGQGDQATIMGQLEGSEGGFGRLNVRPEAKLKAVIEISRRLAGTTELNKLLPAMLDTLFDIFPAADRGCILLRDKRDQLVPVAQKHRLESEDSTVKLSRTIINKVVETKEGILSADAAAESEFSASESISSLSIRSMMCVPMLDLEEEVAGVIHVDTQNPLRRFETDDLDLLAAVAGQAALSYESARYLTSHLEKMKQDSEMEIARAVQRALLPDHLPEVEGYEFYASYDSAQAVGGDYYDAMMLCDGKMCVSFGDVAGKGVPGALIMSRIASCVQNVMQYVSDVGEAFTAINNHMCAKMVEGRFVTYILATIDPKTHEMVLCNGGHMTPLVRRPDGTVEEFGEDGIGLPIGVMEDYPYETLTRTIEPGETIVIITDGVDEAMNPNGDLYTKERVVEFLKQEFDDAETLGKALLADVRKHAAGRPQNDDITIMTFGRNA</sequence>
<feature type="domain" description="FHA" evidence="2">
    <location>
        <begin position="23"/>
        <end position="72"/>
    </location>
</feature>
<name>A0A517TAN2_9PLAN</name>
<protein>
    <submittedName>
        <fullName evidence="3">Phosphoserine phosphatase RsbU</fullName>
        <ecNumber evidence="3">3.1.3.3</ecNumber>
    </submittedName>
</protein>
<evidence type="ECO:0000313" key="3">
    <source>
        <dbReference type="EMBL" id="QDT65431.1"/>
    </source>
</evidence>
<dbReference type="InterPro" id="IPR008984">
    <property type="entry name" value="SMAD_FHA_dom_sf"/>
</dbReference>
<dbReference type="SMART" id="SM00240">
    <property type="entry name" value="FHA"/>
    <property type="match status" value="1"/>
</dbReference>
<dbReference type="Proteomes" id="UP000319976">
    <property type="component" value="Chromosome"/>
</dbReference>
<dbReference type="InterPro" id="IPR000253">
    <property type="entry name" value="FHA_dom"/>
</dbReference>
<dbReference type="Gene3D" id="3.60.40.10">
    <property type="entry name" value="PPM-type phosphatase domain"/>
    <property type="match status" value="1"/>
</dbReference>
<dbReference type="RefSeq" id="WP_145263426.1">
    <property type="nucleotide sequence ID" value="NZ_CP036316.1"/>
</dbReference>
<evidence type="ECO:0000256" key="1">
    <source>
        <dbReference type="ARBA" id="ARBA00022801"/>
    </source>
</evidence>
<dbReference type="CDD" id="cd00060">
    <property type="entry name" value="FHA"/>
    <property type="match status" value="1"/>
</dbReference>
<dbReference type="PANTHER" id="PTHR43156:SF2">
    <property type="entry name" value="STAGE II SPORULATION PROTEIN E"/>
    <property type="match status" value="1"/>
</dbReference>
<dbReference type="Pfam" id="PF07228">
    <property type="entry name" value="SpoIIE"/>
    <property type="match status" value="1"/>
</dbReference>
<dbReference type="AlphaFoldDB" id="A0A517TAN2"/>
<dbReference type="Gene3D" id="3.30.450.40">
    <property type="match status" value="1"/>
</dbReference>
<dbReference type="Pfam" id="PF00498">
    <property type="entry name" value="FHA"/>
    <property type="match status" value="1"/>
</dbReference>
<dbReference type="GO" id="GO:0016791">
    <property type="term" value="F:phosphatase activity"/>
    <property type="evidence" value="ECO:0007669"/>
    <property type="project" value="TreeGrafter"/>
</dbReference>
<dbReference type="Pfam" id="PF13185">
    <property type="entry name" value="GAF_2"/>
    <property type="match status" value="1"/>
</dbReference>
<dbReference type="InterPro" id="IPR029016">
    <property type="entry name" value="GAF-like_dom_sf"/>
</dbReference>
<dbReference type="InterPro" id="IPR052016">
    <property type="entry name" value="Bact_Sigma-Reg"/>
</dbReference>
<dbReference type="SUPFAM" id="SSF49879">
    <property type="entry name" value="SMAD/FHA domain"/>
    <property type="match status" value="1"/>
</dbReference>
<proteinExistence type="predicted"/>
<dbReference type="EMBL" id="CP036316">
    <property type="protein sequence ID" value="QDT65431.1"/>
    <property type="molecule type" value="Genomic_DNA"/>
</dbReference>
<dbReference type="PROSITE" id="PS50006">
    <property type="entry name" value="FHA_DOMAIN"/>
    <property type="match status" value="1"/>
</dbReference>
<dbReference type="PANTHER" id="PTHR43156">
    <property type="entry name" value="STAGE II SPORULATION PROTEIN E-RELATED"/>
    <property type="match status" value="1"/>
</dbReference>
<dbReference type="InterPro" id="IPR036457">
    <property type="entry name" value="PPM-type-like_dom_sf"/>
</dbReference>
<reference evidence="3 4" key="1">
    <citation type="submission" date="2019-02" db="EMBL/GenBank/DDBJ databases">
        <title>Deep-cultivation of Planctomycetes and their phenomic and genomic characterization uncovers novel biology.</title>
        <authorList>
            <person name="Wiegand S."/>
            <person name="Jogler M."/>
            <person name="Boedeker C."/>
            <person name="Pinto D."/>
            <person name="Vollmers J."/>
            <person name="Rivas-Marin E."/>
            <person name="Kohn T."/>
            <person name="Peeters S.H."/>
            <person name="Heuer A."/>
            <person name="Rast P."/>
            <person name="Oberbeckmann S."/>
            <person name="Bunk B."/>
            <person name="Jeske O."/>
            <person name="Meyerdierks A."/>
            <person name="Storesund J.E."/>
            <person name="Kallscheuer N."/>
            <person name="Luecker S."/>
            <person name="Lage O.M."/>
            <person name="Pohl T."/>
            <person name="Merkel B.J."/>
            <person name="Hornburger P."/>
            <person name="Mueller R.-W."/>
            <person name="Bruemmer F."/>
            <person name="Labrenz M."/>
            <person name="Spormann A.M."/>
            <person name="Op den Camp H."/>
            <person name="Overmann J."/>
            <person name="Amann R."/>
            <person name="Jetten M.S.M."/>
            <person name="Mascher T."/>
            <person name="Medema M.H."/>
            <person name="Devos D.P."/>
            <person name="Kaster A.-K."/>
            <person name="Ovreas L."/>
            <person name="Rohde M."/>
            <person name="Galperin M.Y."/>
            <person name="Jogler C."/>
        </authorList>
    </citation>
    <scope>NUCLEOTIDE SEQUENCE [LARGE SCALE GENOMIC DNA]</scope>
    <source>
        <strain evidence="3 4">V22</strain>
    </source>
</reference>
<evidence type="ECO:0000259" key="2">
    <source>
        <dbReference type="PROSITE" id="PS50006"/>
    </source>
</evidence>
<organism evidence="3 4">
    <name type="scientific">Calycomorphotria hydatis</name>
    <dbReference type="NCBI Taxonomy" id="2528027"/>
    <lineage>
        <taxon>Bacteria</taxon>
        <taxon>Pseudomonadati</taxon>
        <taxon>Planctomycetota</taxon>
        <taxon>Planctomycetia</taxon>
        <taxon>Planctomycetales</taxon>
        <taxon>Planctomycetaceae</taxon>
        <taxon>Calycomorphotria</taxon>
    </lineage>
</organism>
<dbReference type="KEGG" id="chya:V22_26840"/>
<dbReference type="EC" id="3.1.3.3" evidence="3"/>
<dbReference type="InterPro" id="IPR001932">
    <property type="entry name" value="PPM-type_phosphatase-like_dom"/>
</dbReference>
<dbReference type="SMART" id="SM00331">
    <property type="entry name" value="PP2C_SIG"/>
    <property type="match status" value="1"/>
</dbReference>
<evidence type="ECO:0000313" key="4">
    <source>
        <dbReference type="Proteomes" id="UP000319976"/>
    </source>
</evidence>
<dbReference type="Gene3D" id="2.60.200.20">
    <property type="match status" value="1"/>
</dbReference>
<dbReference type="InterPro" id="IPR003018">
    <property type="entry name" value="GAF"/>
</dbReference>
<keyword evidence="4" id="KW-1185">Reference proteome</keyword>
<accession>A0A517TAN2</accession>
<dbReference type="SUPFAM" id="SSF55781">
    <property type="entry name" value="GAF domain-like"/>
    <property type="match status" value="1"/>
</dbReference>
<gene>
    <name evidence="3" type="primary">rsbU_3</name>
    <name evidence="3" type="ORF">V22_26840</name>
</gene>